<evidence type="ECO:0000256" key="7">
    <source>
        <dbReference type="RuleBase" id="RU004296"/>
    </source>
</evidence>
<accession>A0AAE6JHU6</accession>
<evidence type="ECO:0000259" key="8">
    <source>
        <dbReference type="Pfam" id="PF19955"/>
    </source>
</evidence>
<evidence type="ECO:0000256" key="2">
    <source>
        <dbReference type="ARBA" id="ARBA00022670"/>
    </source>
</evidence>
<dbReference type="Pfam" id="PF13365">
    <property type="entry name" value="Trypsin_2"/>
    <property type="match status" value="1"/>
</dbReference>
<dbReference type="Pfam" id="PF19955">
    <property type="entry name" value="EAD1"/>
    <property type="match status" value="1"/>
</dbReference>
<sequence>MILISYLKFVRIIYSNKTMAWNTRLSQLNDALADLAYSHEAIVRLAQEAGLQPSKINFSGNAMEIWHSVISELDKRNKTADLFAVAQKHFAENPFLMAAIGSEHIDYSIAPQLDDISTWKNPDYAELEVLTMEKTTLLPITFLELGMRKAISVAKVEVKIGSSTNVGTGFLAKFPANDKVFFVTNYHVISEKTKIPYTKIIFNYEDDLEGGIKHTEVFKINAEGIWITSPIHEFDVSIFEISDEKLTLKNYGFIELYNVEAPKNEFVNIIQHPGGQSKQLALYHNIITSSSQRTIQYLTDTLKGSSGAPVFNSAWDIVAVHHSGGILKKDEAPLPFGFKSRNEGIRIDAIIGYFDKMITNGK</sequence>
<reference evidence="9 10" key="1">
    <citation type="submission" date="2019-08" db="EMBL/GenBank/DDBJ databases">
        <title>Comparative genome analysis confer to the adaptation heavy metal polluted environment.</title>
        <authorList>
            <person name="Li Y."/>
        </authorList>
    </citation>
    <scope>NUCLEOTIDE SEQUENCE [LARGE SCALE GENOMIC DNA]</scope>
    <source>
        <strain evidence="9 10">P2</strain>
    </source>
</reference>
<feature type="active site" description="Charge relay system" evidence="6">
    <location>
        <position position="187"/>
    </location>
</feature>
<dbReference type="InterPro" id="IPR045430">
    <property type="entry name" value="EAD1"/>
</dbReference>
<keyword evidence="5 7" id="KW-0720">Serine protease</keyword>
<dbReference type="SUPFAM" id="SSF50494">
    <property type="entry name" value="Trypsin-like serine proteases"/>
    <property type="match status" value="1"/>
</dbReference>
<keyword evidence="2 7" id="KW-0645">Protease</keyword>
<dbReference type="EMBL" id="CP043451">
    <property type="protein sequence ID" value="QEM05057.1"/>
    <property type="molecule type" value="Genomic_DNA"/>
</dbReference>
<evidence type="ECO:0000256" key="1">
    <source>
        <dbReference type="ARBA" id="ARBA00008764"/>
    </source>
</evidence>
<dbReference type="GO" id="GO:0006508">
    <property type="term" value="P:proteolysis"/>
    <property type="evidence" value="ECO:0007669"/>
    <property type="project" value="UniProtKB-KW"/>
</dbReference>
<evidence type="ECO:0000313" key="10">
    <source>
        <dbReference type="Proteomes" id="UP000250557"/>
    </source>
</evidence>
<protein>
    <recommendedName>
        <fullName evidence="7">Serine protease</fullName>
        <ecNumber evidence="7">3.4.21.-</ecNumber>
    </recommendedName>
</protein>
<keyword evidence="4 7" id="KW-0378">Hydrolase</keyword>
<evidence type="ECO:0000256" key="6">
    <source>
        <dbReference type="PIRSR" id="PIRSR608256-1"/>
    </source>
</evidence>
<comment type="similarity">
    <text evidence="1 7">Belongs to the peptidase S1B family.</text>
</comment>
<feature type="active site" description="Charge relay system" evidence="6">
    <location>
        <position position="235"/>
    </location>
</feature>
<evidence type="ECO:0000313" key="9">
    <source>
        <dbReference type="EMBL" id="QEM05057.1"/>
    </source>
</evidence>
<dbReference type="InterPro" id="IPR009003">
    <property type="entry name" value="Peptidase_S1_PA"/>
</dbReference>
<evidence type="ECO:0000256" key="3">
    <source>
        <dbReference type="ARBA" id="ARBA00022729"/>
    </source>
</evidence>
<dbReference type="AlphaFoldDB" id="A0AAE6JHU6"/>
<dbReference type="PANTHER" id="PTHR36234">
    <property type="entry name" value="LYSYL ENDOPEPTIDASE"/>
    <property type="match status" value="1"/>
</dbReference>
<dbReference type="GO" id="GO:0008236">
    <property type="term" value="F:serine-type peptidase activity"/>
    <property type="evidence" value="ECO:0007669"/>
    <property type="project" value="UniProtKB-KW"/>
</dbReference>
<feature type="domain" description="Effector-associated" evidence="8">
    <location>
        <begin position="25"/>
        <end position="99"/>
    </location>
</feature>
<name>A0AAE6JHU6_9SPHI</name>
<keyword evidence="3" id="KW-0732">Signal</keyword>
<gene>
    <name evidence="9" type="ORF">DIU31_016620</name>
</gene>
<dbReference type="Proteomes" id="UP000250557">
    <property type="component" value="Chromosome"/>
</dbReference>
<proteinExistence type="inferred from homology"/>
<dbReference type="InterPro" id="IPR043504">
    <property type="entry name" value="Peptidase_S1_PA_chymotrypsin"/>
</dbReference>
<dbReference type="Gene3D" id="2.40.10.10">
    <property type="entry name" value="Trypsin-like serine proteases"/>
    <property type="match status" value="2"/>
</dbReference>
<dbReference type="PANTHER" id="PTHR36234:SF5">
    <property type="entry name" value="LYSYL ENDOPEPTIDASE"/>
    <property type="match status" value="1"/>
</dbReference>
<dbReference type="InterPro" id="IPR008256">
    <property type="entry name" value="Peptidase_S1B"/>
</dbReference>
<dbReference type="PRINTS" id="PR00839">
    <property type="entry name" value="V8PROTEASE"/>
</dbReference>
<feature type="active site" description="Charge relay system" evidence="6">
    <location>
        <position position="306"/>
    </location>
</feature>
<evidence type="ECO:0000256" key="5">
    <source>
        <dbReference type="ARBA" id="ARBA00022825"/>
    </source>
</evidence>
<organism evidence="9 10">
    <name type="scientific">Mucilaginibacter rubeus</name>
    <dbReference type="NCBI Taxonomy" id="2027860"/>
    <lineage>
        <taxon>Bacteria</taxon>
        <taxon>Pseudomonadati</taxon>
        <taxon>Bacteroidota</taxon>
        <taxon>Sphingobacteriia</taxon>
        <taxon>Sphingobacteriales</taxon>
        <taxon>Sphingobacteriaceae</taxon>
        <taxon>Mucilaginibacter</taxon>
    </lineage>
</organism>
<dbReference type="EC" id="3.4.21.-" evidence="7"/>
<evidence type="ECO:0000256" key="4">
    <source>
        <dbReference type="ARBA" id="ARBA00022801"/>
    </source>
</evidence>